<sequence>MKITEVTIRQLSMRMKSPFTTSFGTVQDKQFLILEAKDESGLSGWGEGVAFEVPWYTEETVKTSWHMLEDFLIPLVLNKDVQHPDEISAIFKVIRQNNMAKATLESAVWDLYAKRTEQSLAHALGGTKEKIEVGISIGIQPTTEQLLQLIEEHVTAGYKRMKVKIKPDKDIEVIRAIRARFPEVPLMADANSAYSLDDIELLQQLDEFNLMMIEQPLASDDIINHAKLQKQLKTPICLDESICSYEDARTAIELGSCGVINIKFGRVGGLTEAKRIHDLCMQHGIKVWCGGMLESGIGRAHNVALTTLQNFVLPGDTAGSNHYWDQDIISPEVIVEDGYIKVPEGYGVGYEPNMESLEQFTVSKKVYR</sequence>
<evidence type="ECO:0000313" key="9">
    <source>
        <dbReference type="EMBL" id="MBK3494569.1"/>
    </source>
</evidence>
<keyword evidence="3 7" id="KW-0479">Metal-binding</keyword>
<dbReference type="InterPro" id="IPR029065">
    <property type="entry name" value="Enolase_C-like"/>
</dbReference>
<comment type="pathway">
    <text evidence="7">Quinol/quinone metabolism; 1,4-dihydroxy-2-naphthoate biosynthesis; 1,4-dihydroxy-2-naphthoate from chorismate: step 4/7.</text>
</comment>
<dbReference type="HAMAP" id="MF_01933">
    <property type="entry name" value="MenC_2"/>
    <property type="match status" value="1"/>
</dbReference>
<dbReference type="SUPFAM" id="SSF54826">
    <property type="entry name" value="Enolase N-terminal domain-like"/>
    <property type="match status" value="1"/>
</dbReference>
<dbReference type="InterPro" id="IPR047585">
    <property type="entry name" value="MenC"/>
</dbReference>
<dbReference type="Gene3D" id="3.20.20.120">
    <property type="entry name" value="Enolase-like C-terminal domain"/>
    <property type="match status" value="1"/>
</dbReference>
<evidence type="ECO:0000256" key="4">
    <source>
        <dbReference type="ARBA" id="ARBA00022842"/>
    </source>
</evidence>
<dbReference type="InterPro" id="IPR013341">
    <property type="entry name" value="Mandelate_racemase_N_dom"/>
</dbReference>
<dbReference type="InterPro" id="IPR029017">
    <property type="entry name" value="Enolase-like_N"/>
</dbReference>
<dbReference type="Pfam" id="PF13378">
    <property type="entry name" value="MR_MLE_C"/>
    <property type="match status" value="1"/>
</dbReference>
<dbReference type="EMBL" id="JAEOAH010000006">
    <property type="protein sequence ID" value="MBK3494569.1"/>
    <property type="molecule type" value="Genomic_DNA"/>
</dbReference>
<dbReference type="InterPro" id="IPR036849">
    <property type="entry name" value="Enolase-like_C_sf"/>
</dbReference>
<keyword evidence="5 7" id="KW-0456">Lyase</keyword>
<reference evidence="9 10" key="1">
    <citation type="submission" date="2020-12" db="EMBL/GenBank/DDBJ databases">
        <title>YIM B01967 draft genome.</title>
        <authorList>
            <person name="Yan X."/>
        </authorList>
    </citation>
    <scope>NUCLEOTIDE SEQUENCE [LARGE SCALE GENOMIC DNA]</scope>
    <source>
        <strain evidence="9 10">YIM B01967</strain>
    </source>
</reference>
<evidence type="ECO:0000256" key="1">
    <source>
        <dbReference type="ARBA" id="ARBA00001968"/>
    </source>
</evidence>
<dbReference type="CDD" id="cd03317">
    <property type="entry name" value="NAAAR"/>
    <property type="match status" value="1"/>
</dbReference>
<proteinExistence type="inferred from homology"/>
<protein>
    <recommendedName>
        <fullName evidence="6 7">o-succinylbenzoate synthase</fullName>
        <shortName evidence="7">OSB synthase</shortName>
        <shortName evidence="7">OSBS</shortName>
        <ecNumber evidence="6 7">4.2.1.113</ecNumber>
    </recommendedName>
    <alternativeName>
        <fullName evidence="7">4-(2'-carboxyphenyl)-4-oxybutyric acid synthase</fullName>
    </alternativeName>
    <alternativeName>
        <fullName evidence="7">o-succinylbenzoic acid synthase</fullName>
    </alternativeName>
</protein>
<dbReference type="EC" id="4.2.1.113" evidence="6 7"/>
<feature type="active site" description="Proton acceptor" evidence="7">
    <location>
        <position position="263"/>
    </location>
</feature>
<evidence type="ECO:0000259" key="8">
    <source>
        <dbReference type="SMART" id="SM00922"/>
    </source>
</evidence>
<comment type="caution">
    <text evidence="9">The sequence shown here is derived from an EMBL/GenBank/DDBJ whole genome shotgun (WGS) entry which is preliminary data.</text>
</comment>
<dbReference type="Proteomes" id="UP000618943">
    <property type="component" value="Unassembled WGS sequence"/>
</dbReference>
<dbReference type="SFLD" id="SFLDS00001">
    <property type="entry name" value="Enolase"/>
    <property type="match status" value="1"/>
</dbReference>
<feature type="active site" description="Proton donor" evidence="7">
    <location>
        <position position="164"/>
    </location>
</feature>
<feature type="binding site" evidence="7">
    <location>
        <position position="239"/>
    </location>
    <ligand>
        <name>Mg(2+)</name>
        <dbReference type="ChEBI" id="CHEBI:18420"/>
    </ligand>
</feature>
<gene>
    <name evidence="7 9" type="primary">menC</name>
    <name evidence="9" type="ORF">JFL43_06815</name>
</gene>
<comment type="cofactor">
    <cofactor evidence="1 7">
        <name>a divalent metal cation</name>
        <dbReference type="ChEBI" id="CHEBI:60240"/>
    </cofactor>
</comment>
<dbReference type="InterPro" id="IPR010197">
    <property type="entry name" value="OSBS/NAAAR"/>
</dbReference>
<dbReference type="GO" id="GO:0043748">
    <property type="term" value="F:O-succinylbenzoate synthase activity"/>
    <property type="evidence" value="ECO:0007669"/>
    <property type="project" value="UniProtKB-EC"/>
</dbReference>
<dbReference type="Pfam" id="PF02746">
    <property type="entry name" value="MR_MLE_N"/>
    <property type="match status" value="1"/>
</dbReference>
<name>A0ABS1H587_9BACL</name>
<feature type="binding site" evidence="7">
    <location>
        <position position="214"/>
    </location>
    <ligand>
        <name>Mg(2+)</name>
        <dbReference type="ChEBI" id="CHEBI:18420"/>
    </ligand>
</feature>
<keyword evidence="4 7" id="KW-0460">Magnesium</keyword>
<dbReference type="SFLD" id="SFLDF00009">
    <property type="entry name" value="o-succinylbenzoate_synthase"/>
    <property type="match status" value="1"/>
</dbReference>
<organism evidence="9 10">
    <name type="scientific">Viridibacillus soli</name>
    <dbReference type="NCBI Taxonomy" id="2798301"/>
    <lineage>
        <taxon>Bacteria</taxon>
        <taxon>Bacillati</taxon>
        <taxon>Bacillota</taxon>
        <taxon>Bacilli</taxon>
        <taxon>Bacillales</taxon>
        <taxon>Caryophanaceae</taxon>
        <taxon>Viridibacillus</taxon>
    </lineage>
</organism>
<dbReference type="NCBIfam" id="TIGR01928">
    <property type="entry name" value="menC_lowGC_arch"/>
    <property type="match status" value="1"/>
</dbReference>
<evidence type="ECO:0000256" key="7">
    <source>
        <dbReference type="HAMAP-Rule" id="MF_01933"/>
    </source>
</evidence>
<evidence type="ECO:0000256" key="3">
    <source>
        <dbReference type="ARBA" id="ARBA00022723"/>
    </source>
</evidence>
<keyword evidence="2 7" id="KW-0474">Menaquinone biosynthesis</keyword>
<accession>A0ABS1H587</accession>
<dbReference type="Gene3D" id="3.30.390.10">
    <property type="entry name" value="Enolase-like, N-terminal domain"/>
    <property type="match status" value="1"/>
</dbReference>
<keyword evidence="10" id="KW-1185">Reference proteome</keyword>
<evidence type="ECO:0000313" key="10">
    <source>
        <dbReference type="Proteomes" id="UP000618943"/>
    </source>
</evidence>
<comment type="catalytic activity">
    <reaction evidence="7">
        <text>(1R,6R)-6-hydroxy-2-succinyl-cyclohexa-2,4-diene-1-carboxylate = 2-succinylbenzoate + H2O</text>
        <dbReference type="Rhea" id="RHEA:10196"/>
        <dbReference type="ChEBI" id="CHEBI:15377"/>
        <dbReference type="ChEBI" id="CHEBI:18325"/>
        <dbReference type="ChEBI" id="CHEBI:58689"/>
        <dbReference type="EC" id="4.2.1.113"/>
    </reaction>
</comment>
<comment type="function">
    <text evidence="7">Converts 2-succinyl-6-hydroxy-2,4-cyclohexadiene-1-carboxylate (SHCHC) to 2-succinylbenzoate (OSB).</text>
</comment>
<evidence type="ECO:0000256" key="2">
    <source>
        <dbReference type="ARBA" id="ARBA00022428"/>
    </source>
</evidence>
<dbReference type="InterPro" id="IPR013342">
    <property type="entry name" value="Mandelate_racemase_C"/>
</dbReference>
<evidence type="ECO:0000256" key="6">
    <source>
        <dbReference type="ARBA" id="ARBA00029491"/>
    </source>
</evidence>
<comment type="pathway">
    <text evidence="7">Quinol/quinone metabolism; menaquinone biosynthesis.</text>
</comment>
<dbReference type="PANTHER" id="PTHR48073:SF5">
    <property type="entry name" value="O-SUCCINYLBENZOATE SYNTHASE"/>
    <property type="match status" value="1"/>
</dbReference>
<dbReference type="PANTHER" id="PTHR48073">
    <property type="entry name" value="O-SUCCINYLBENZOATE SYNTHASE-RELATED"/>
    <property type="match status" value="1"/>
</dbReference>
<dbReference type="RefSeq" id="WP_200748410.1">
    <property type="nucleotide sequence ID" value="NZ_JAEOAH010000006.1"/>
</dbReference>
<dbReference type="SFLD" id="SFLDG00180">
    <property type="entry name" value="muconate_cycloisomerase"/>
    <property type="match status" value="1"/>
</dbReference>
<comment type="similarity">
    <text evidence="7">Belongs to the mandelate racemase/muconate lactonizing enzyme family. MenC type 2 subfamily.</text>
</comment>
<feature type="domain" description="Mandelate racemase/muconate lactonizing enzyme C-terminal" evidence="8">
    <location>
        <begin position="143"/>
        <end position="235"/>
    </location>
</feature>
<evidence type="ECO:0000256" key="5">
    <source>
        <dbReference type="ARBA" id="ARBA00023239"/>
    </source>
</evidence>
<dbReference type="SUPFAM" id="SSF51604">
    <property type="entry name" value="Enolase C-terminal domain-like"/>
    <property type="match status" value="1"/>
</dbReference>
<feature type="binding site" evidence="7">
    <location>
        <position position="189"/>
    </location>
    <ligand>
        <name>Mg(2+)</name>
        <dbReference type="ChEBI" id="CHEBI:18420"/>
    </ligand>
</feature>
<dbReference type="SMART" id="SM00922">
    <property type="entry name" value="MR_MLE"/>
    <property type="match status" value="1"/>
</dbReference>